<dbReference type="PANTHER" id="PTHR36037">
    <property type="entry name" value="RNA-DIRECTED DNA POLYMERASE (REVERSE TRANSCRIPTASE)-RELATED FAMILY PROTEIN"/>
    <property type="match status" value="1"/>
</dbReference>
<dbReference type="EnsemblPlants" id="EMT28637">
    <property type="protein sequence ID" value="EMT28637"/>
    <property type="gene ID" value="F775_08507"/>
</dbReference>
<proteinExistence type="predicted"/>
<sequence>MAETLALAPVEDPEAPLDAAAIRSRFEQLSTLWGGDEEEPVDAAAAGEELRSGCEADMQAEDAWDSSAADLESRCLDSYIEWLRKEVSLTEEENCKLSAQISVIGETVFKDTIPLDAEIESLESSLNTLDSEGLKHLEASPISTDSGFNQIDIEKDCEYELTMLCVVEYTPLTNFQELKLDHQIGKSEMDLKLLQIQSISMQRDEEIWQLQSLVSGPKVLEFKDNCLRVLPKAPILTSECVILGQKLDCVVDSSVSDHELLIEVDEGSMELNKVQIFPADVCVDILIEKLKSSSLHCTDSWHSLYVISLHSFEYSDKDETIVAHLVGAIDAFFKISADWPLSSYGLKLISIRNSGTQPTNITLDLLCKTKELANGLELETRRHLVRFVDAVEEILVREMQSELHSSRVSA</sequence>
<protein>
    <submittedName>
        <fullName evidence="1">Uncharacterized protein</fullName>
    </submittedName>
</protein>
<organism evidence="1">
    <name type="scientific">Aegilops tauschii</name>
    <name type="common">Tausch's goatgrass</name>
    <name type="synonym">Aegilops squarrosa</name>
    <dbReference type="NCBI Taxonomy" id="37682"/>
    <lineage>
        <taxon>Eukaryota</taxon>
        <taxon>Viridiplantae</taxon>
        <taxon>Streptophyta</taxon>
        <taxon>Embryophyta</taxon>
        <taxon>Tracheophyta</taxon>
        <taxon>Spermatophyta</taxon>
        <taxon>Magnoliopsida</taxon>
        <taxon>Liliopsida</taxon>
        <taxon>Poales</taxon>
        <taxon>Poaceae</taxon>
        <taxon>BOP clade</taxon>
        <taxon>Pooideae</taxon>
        <taxon>Triticodae</taxon>
        <taxon>Triticeae</taxon>
        <taxon>Triticinae</taxon>
        <taxon>Aegilops</taxon>
    </lineage>
</organism>
<dbReference type="PANTHER" id="PTHR36037:SF1">
    <property type="entry name" value="RNA-DIRECTED DNA POLYMERASE (REVERSE TRANSCRIPTASE)-RELATED FAMILY PROTEIN"/>
    <property type="match status" value="1"/>
</dbReference>
<dbReference type="AlphaFoldDB" id="M8CMF1"/>
<evidence type="ECO:0000313" key="1">
    <source>
        <dbReference type="EnsemblPlants" id="EMT28637"/>
    </source>
</evidence>
<name>M8CMF1_AEGTA</name>
<reference evidence="1" key="1">
    <citation type="submission" date="2015-06" db="UniProtKB">
        <authorList>
            <consortium name="EnsemblPlants"/>
        </authorList>
    </citation>
    <scope>IDENTIFICATION</scope>
</reference>
<accession>M8CMF1</accession>